<dbReference type="OrthoDB" id="178667at2"/>
<dbReference type="Pfam" id="PF13520">
    <property type="entry name" value="AA_permease_2"/>
    <property type="match status" value="1"/>
</dbReference>
<keyword evidence="5 6" id="KW-0472">Membrane</keyword>
<dbReference type="EMBL" id="QJKK01000001">
    <property type="protein sequence ID" value="RAL26609.1"/>
    <property type="molecule type" value="Genomic_DNA"/>
</dbReference>
<evidence type="ECO:0000256" key="4">
    <source>
        <dbReference type="ARBA" id="ARBA00022989"/>
    </source>
</evidence>
<evidence type="ECO:0000256" key="3">
    <source>
        <dbReference type="ARBA" id="ARBA00022692"/>
    </source>
</evidence>
<keyword evidence="3 6" id="KW-0812">Transmembrane</keyword>
<feature type="transmembrane region" description="Helical" evidence="6">
    <location>
        <begin position="220"/>
        <end position="240"/>
    </location>
</feature>
<evidence type="ECO:0000256" key="5">
    <source>
        <dbReference type="ARBA" id="ARBA00023136"/>
    </source>
</evidence>
<feature type="transmembrane region" description="Helical" evidence="6">
    <location>
        <begin position="88"/>
        <end position="111"/>
    </location>
</feature>
<feature type="transmembrane region" description="Helical" evidence="6">
    <location>
        <begin position="123"/>
        <end position="140"/>
    </location>
</feature>
<keyword evidence="8" id="KW-1185">Reference proteome</keyword>
<dbReference type="Proteomes" id="UP000251213">
    <property type="component" value="Unassembled WGS sequence"/>
</dbReference>
<dbReference type="PANTHER" id="PTHR42770">
    <property type="entry name" value="AMINO ACID TRANSPORTER-RELATED"/>
    <property type="match status" value="1"/>
</dbReference>
<sequence length="422" mass="45458">MNRLKQTIRLPQAIALYIGAVLGSGILLTPGLAAQIAGPASLIAWGIMALLVLPMGLVMGWLSTEYPHAGGVAHFVSKAFGKKASVHIGWYFLMSVVMGAPIASLTGAGYLASALGLHESAKILLAVFILLLALILNYLGMKLSGQIQIFIVIGIIGVLVVSITSSLPQIQPTHFTPWLPHGFSSVGQALSILFWCFIGWEAVSHLSEEFVDPKRDMVKAVTIAAVIVGLLYFLTAFATVGTTSYMGKEADTALIGIMYRMFGTTGSLVMGITSFLICTATVITYVGAASRLAYALGREGDAPKWFTYLSPKKQTPLGGLLFLAGCITVIMILYALGNIPIATLVLFPNATFILTYLAGCAAGIRLLKHFRWGYLMSWLAFILTALAFLFAGQGIFYPLLISIIIWMIQLNQAKNKKWNRTV</sequence>
<dbReference type="InterPro" id="IPR050367">
    <property type="entry name" value="APC_superfamily"/>
</dbReference>
<feature type="transmembrane region" description="Helical" evidence="6">
    <location>
        <begin position="341"/>
        <end position="360"/>
    </location>
</feature>
<feature type="transmembrane region" description="Helical" evidence="6">
    <location>
        <begin position="395"/>
        <end position="413"/>
    </location>
</feature>
<evidence type="ECO:0000256" key="1">
    <source>
        <dbReference type="ARBA" id="ARBA00004651"/>
    </source>
</evidence>
<name>A0A364K8I6_9BACL</name>
<evidence type="ECO:0000313" key="8">
    <source>
        <dbReference type="Proteomes" id="UP000251213"/>
    </source>
</evidence>
<keyword evidence="2" id="KW-1003">Cell membrane</keyword>
<evidence type="ECO:0000256" key="2">
    <source>
        <dbReference type="ARBA" id="ARBA00022475"/>
    </source>
</evidence>
<comment type="caution">
    <text evidence="7">The sequence shown here is derived from an EMBL/GenBank/DDBJ whole genome shotgun (WGS) entry which is preliminary data.</text>
</comment>
<gene>
    <name evidence="7" type="ORF">DL897_00730</name>
</gene>
<feature type="transmembrane region" description="Helical" evidence="6">
    <location>
        <begin position="43"/>
        <end position="62"/>
    </location>
</feature>
<reference evidence="7 8" key="1">
    <citation type="submission" date="2018-06" db="EMBL/GenBank/DDBJ databases">
        <title>Thermoflavimicrobium daqus sp. nov., a thermophilic microbe isolated from Moutai-flavour Daqu.</title>
        <authorList>
            <person name="Wang X."/>
            <person name="Zhou H."/>
        </authorList>
    </citation>
    <scope>NUCLEOTIDE SEQUENCE [LARGE SCALE GENOMIC DNA]</scope>
    <source>
        <strain evidence="7 8">FBKL4.011</strain>
    </source>
</reference>
<reference evidence="7 8" key="2">
    <citation type="submission" date="2018-06" db="EMBL/GenBank/DDBJ databases">
        <authorList>
            <person name="Zhirakovskaya E."/>
        </authorList>
    </citation>
    <scope>NUCLEOTIDE SEQUENCE [LARGE SCALE GENOMIC DNA]</scope>
    <source>
        <strain evidence="7 8">FBKL4.011</strain>
    </source>
</reference>
<feature type="transmembrane region" description="Helical" evidence="6">
    <location>
        <begin position="315"/>
        <end position="335"/>
    </location>
</feature>
<dbReference type="PANTHER" id="PTHR42770:SF13">
    <property type="entry name" value="L-METHIONINE_BRANCHED-CHAIN AMINO ACID EXPORTER YJEH"/>
    <property type="match status" value="1"/>
</dbReference>
<dbReference type="AlphaFoldDB" id="A0A364K8I6"/>
<keyword evidence="4 6" id="KW-1133">Transmembrane helix</keyword>
<evidence type="ECO:0000256" key="6">
    <source>
        <dbReference type="SAM" id="Phobius"/>
    </source>
</evidence>
<dbReference type="RefSeq" id="WP_113657214.1">
    <property type="nucleotide sequence ID" value="NZ_KZ845663.1"/>
</dbReference>
<dbReference type="GO" id="GO:0005886">
    <property type="term" value="C:plasma membrane"/>
    <property type="evidence" value="ECO:0007669"/>
    <property type="project" value="UniProtKB-SubCell"/>
</dbReference>
<comment type="subcellular location">
    <subcellularLocation>
        <location evidence="1">Cell membrane</location>
        <topology evidence="1">Multi-pass membrane protein</topology>
    </subcellularLocation>
</comment>
<organism evidence="7 8">
    <name type="scientific">Thermoflavimicrobium daqui</name>
    <dbReference type="NCBI Taxonomy" id="2137476"/>
    <lineage>
        <taxon>Bacteria</taxon>
        <taxon>Bacillati</taxon>
        <taxon>Bacillota</taxon>
        <taxon>Bacilli</taxon>
        <taxon>Bacillales</taxon>
        <taxon>Thermoactinomycetaceae</taxon>
        <taxon>Thermoflavimicrobium</taxon>
    </lineage>
</organism>
<dbReference type="PIRSF" id="PIRSF006060">
    <property type="entry name" value="AA_transporter"/>
    <property type="match status" value="1"/>
</dbReference>
<proteinExistence type="predicted"/>
<evidence type="ECO:0000313" key="7">
    <source>
        <dbReference type="EMBL" id="RAL26609.1"/>
    </source>
</evidence>
<dbReference type="GO" id="GO:0022857">
    <property type="term" value="F:transmembrane transporter activity"/>
    <property type="evidence" value="ECO:0007669"/>
    <property type="project" value="InterPro"/>
</dbReference>
<feature type="transmembrane region" description="Helical" evidence="6">
    <location>
        <begin position="268"/>
        <end position="294"/>
    </location>
</feature>
<feature type="transmembrane region" description="Helical" evidence="6">
    <location>
        <begin position="147"/>
        <end position="167"/>
    </location>
</feature>
<dbReference type="InterPro" id="IPR002293">
    <property type="entry name" value="AA/rel_permease1"/>
</dbReference>
<dbReference type="Gene3D" id="1.20.1740.10">
    <property type="entry name" value="Amino acid/polyamine transporter I"/>
    <property type="match status" value="1"/>
</dbReference>
<protein>
    <submittedName>
        <fullName evidence="7">Amino acid permease</fullName>
    </submittedName>
</protein>
<accession>A0A364K8I6</accession>